<feature type="signal peptide" evidence="1">
    <location>
        <begin position="1"/>
        <end position="22"/>
    </location>
</feature>
<proteinExistence type="predicted"/>
<accession>A0A7C3ICX2</accession>
<evidence type="ECO:0000313" key="2">
    <source>
        <dbReference type="EMBL" id="HFH28423.1"/>
    </source>
</evidence>
<evidence type="ECO:0008006" key="3">
    <source>
        <dbReference type="Google" id="ProtNLM"/>
    </source>
</evidence>
<dbReference type="EMBL" id="DSVL01000085">
    <property type="protein sequence ID" value="HFH28423.1"/>
    <property type="molecule type" value="Genomic_DNA"/>
</dbReference>
<name>A0A7C3ICX2_9SPIR</name>
<comment type="caution">
    <text evidence="2">The sequence shown here is derived from an EMBL/GenBank/DDBJ whole genome shotgun (WGS) entry which is preliminary data.</text>
</comment>
<sequence length="294" mass="32960">MKYRIALAGFCGLILSCATNQAVTTDTKEAVQEKTQSEPVAVVQKADPKTVEVKIPVETKATVKFADGSVDEYTVSVWDNSYKNLQAQTRYTASGAVLEKTEFVYENNRLVGKTIQDREDKVVSRRSYAYNPAGLISAEVVYDVNGKQVSGYEYMYDAQNNKVAWIVKDANNSKVAETRYNYKDGKVQSAELFDATGKKNGSSVYDYDAEGNLASVSYYNGLGSLLRKEFSYWDKGLLVKEERTSAGGQVLQRTTYEYGPNKELVRKVVEDLQGKSKQTIEFEYAIRTETRIVE</sequence>
<feature type="chain" id="PRO_5028467391" description="YD repeat-containing protein" evidence="1">
    <location>
        <begin position="23"/>
        <end position="294"/>
    </location>
</feature>
<protein>
    <recommendedName>
        <fullName evidence="3">YD repeat-containing protein</fullName>
    </recommendedName>
</protein>
<reference evidence="2" key="1">
    <citation type="journal article" date="2020" name="mSystems">
        <title>Genome- and Community-Level Interaction Insights into Carbon Utilization and Element Cycling Functions of Hydrothermarchaeota in Hydrothermal Sediment.</title>
        <authorList>
            <person name="Zhou Z."/>
            <person name="Liu Y."/>
            <person name="Xu W."/>
            <person name="Pan J."/>
            <person name="Luo Z.H."/>
            <person name="Li M."/>
        </authorList>
    </citation>
    <scope>NUCLEOTIDE SEQUENCE [LARGE SCALE GENOMIC DNA]</scope>
    <source>
        <strain evidence="2">SpSt-503</strain>
    </source>
</reference>
<evidence type="ECO:0000256" key="1">
    <source>
        <dbReference type="SAM" id="SignalP"/>
    </source>
</evidence>
<organism evidence="2">
    <name type="scientific">Gracilinema caldarium</name>
    <dbReference type="NCBI Taxonomy" id="215591"/>
    <lineage>
        <taxon>Bacteria</taxon>
        <taxon>Pseudomonadati</taxon>
        <taxon>Spirochaetota</taxon>
        <taxon>Spirochaetia</taxon>
        <taxon>Spirochaetales</taxon>
        <taxon>Breznakiellaceae</taxon>
        <taxon>Gracilinema</taxon>
    </lineage>
</organism>
<keyword evidence="1" id="KW-0732">Signal</keyword>
<gene>
    <name evidence="2" type="ORF">ENS59_02775</name>
</gene>
<dbReference type="Gene3D" id="2.180.10.10">
    <property type="entry name" value="RHS repeat-associated core"/>
    <property type="match status" value="1"/>
</dbReference>
<dbReference type="PROSITE" id="PS51257">
    <property type="entry name" value="PROKAR_LIPOPROTEIN"/>
    <property type="match status" value="1"/>
</dbReference>
<dbReference type="AlphaFoldDB" id="A0A7C3ICX2"/>